<dbReference type="InterPro" id="IPR003661">
    <property type="entry name" value="HisK_dim/P_dom"/>
</dbReference>
<dbReference type="InterPro" id="IPR003018">
    <property type="entry name" value="GAF"/>
</dbReference>
<dbReference type="EMBL" id="KJ605395">
    <property type="protein sequence ID" value="AIU93494.1"/>
    <property type="molecule type" value="Genomic_DNA"/>
</dbReference>
<evidence type="ECO:0000256" key="2">
    <source>
        <dbReference type="ARBA" id="ARBA00004236"/>
    </source>
</evidence>
<gene>
    <name evidence="11" type="ORF">LRS1606.60</name>
</gene>
<keyword evidence="11" id="KW-0614">Plasmid</keyword>
<accession>A0A097SPP5</accession>
<dbReference type="SUPFAM" id="SSF55781">
    <property type="entry name" value="GAF domain-like"/>
    <property type="match status" value="1"/>
</dbReference>
<dbReference type="Pfam" id="PF00512">
    <property type="entry name" value="HisKA"/>
    <property type="match status" value="1"/>
</dbReference>
<dbReference type="PROSITE" id="PS50112">
    <property type="entry name" value="PAS"/>
    <property type="match status" value="1"/>
</dbReference>
<dbReference type="SMART" id="SM00091">
    <property type="entry name" value="PAS"/>
    <property type="match status" value="1"/>
</dbReference>
<evidence type="ECO:0000313" key="11">
    <source>
        <dbReference type="EMBL" id="AIU93494.1"/>
    </source>
</evidence>
<dbReference type="Gene3D" id="3.30.565.10">
    <property type="entry name" value="Histidine kinase-like ATPase, C-terminal domain"/>
    <property type="match status" value="1"/>
</dbReference>
<evidence type="ECO:0000256" key="7">
    <source>
        <dbReference type="ARBA" id="ARBA00023012"/>
    </source>
</evidence>
<dbReference type="PRINTS" id="PR00344">
    <property type="entry name" value="BCTRLSENSOR"/>
</dbReference>
<feature type="domain" description="PAS" evidence="10">
    <location>
        <begin position="198"/>
        <end position="268"/>
    </location>
</feature>
<dbReference type="SMART" id="SM00388">
    <property type="entry name" value="HisKA"/>
    <property type="match status" value="1"/>
</dbReference>
<sequence>MTTDAMPTPLRWSMDGPHLQPLQGEALADLHARTLEMITSGKELHATLNVVALGIEDLMPGKRCAILLLDDTGPVLRCGAAPNVSAPWRRWIDDLVPGPMSGGCGTAVHLGEPVISYDVADDPKFRGGFRSAALDEGIRACWSTPVVSGDGTILGTFAIYGSEPAFPQPNDVALVTQCTDLTAAVITNHKLHQKLSLSEERFRRAFDSNVVGMAILDEAGTCIRVNDTLCQLTSSPERHILGQPVQELFTDDSREPFAKQLSYIGERLADGAQLDGRLRTAGGGWIPAHLSISGLWTADRELTGFCLHVLNISERLAAERAREEQLEAEVARRTAEEASRAKSVFLSGMTHEVQTPMAVIVGFSELLETLDLDEERRQSAYRKIGEAAKHVISLVDDVLDIAKIEAGVIALQDEDIDLSEEVAGIVEMLEPVARDREVSLRYAPIHPSIRMHADRRRVREVLLNIVSNAIKYNRFGGFVDIEVVDGPVNEGVLIRISDEGPGLPTDADDQLFEPFNRLGVEVTGVQGSGLGLPLSRALMEAMGGSVRLRGRPRCGVVVDINFPPSSRVG</sequence>
<dbReference type="CDD" id="cd00130">
    <property type="entry name" value="PAS"/>
    <property type="match status" value="1"/>
</dbReference>
<dbReference type="EC" id="2.7.13.3" evidence="3"/>
<evidence type="ECO:0000259" key="10">
    <source>
        <dbReference type="PROSITE" id="PS50112"/>
    </source>
</evidence>
<dbReference type="CDD" id="cd00082">
    <property type="entry name" value="HisKA"/>
    <property type="match status" value="1"/>
</dbReference>
<dbReference type="GO" id="GO:0000155">
    <property type="term" value="F:phosphorelay sensor kinase activity"/>
    <property type="evidence" value="ECO:0007669"/>
    <property type="project" value="InterPro"/>
</dbReference>
<dbReference type="Pfam" id="PF13426">
    <property type="entry name" value="PAS_9"/>
    <property type="match status" value="1"/>
</dbReference>
<dbReference type="AlphaFoldDB" id="A0A097SPP5"/>
<dbReference type="Pfam" id="PF01590">
    <property type="entry name" value="GAF"/>
    <property type="match status" value="1"/>
</dbReference>
<geneLocation type="plasmid" evidence="11">
    <name>pNSL1</name>
</geneLocation>
<organism evidence="11">
    <name type="scientific">Rhodococcus sp. NS1</name>
    <dbReference type="NCBI Taxonomy" id="402236"/>
    <lineage>
        <taxon>Bacteria</taxon>
        <taxon>Bacillati</taxon>
        <taxon>Actinomycetota</taxon>
        <taxon>Actinomycetes</taxon>
        <taxon>Mycobacteriales</taxon>
        <taxon>Nocardiaceae</taxon>
        <taxon>Rhodococcus</taxon>
    </lineage>
</organism>
<keyword evidence="4" id="KW-0597">Phosphoprotein</keyword>
<evidence type="ECO:0000256" key="8">
    <source>
        <dbReference type="SAM" id="Coils"/>
    </source>
</evidence>
<dbReference type="Gene3D" id="1.10.287.130">
    <property type="match status" value="1"/>
</dbReference>
<proteinExistence type="predicted"/>
<evidence type="ECO:0000259" key="9">
    <source>
        <dbReference type="PROSITE" id="PS50109"/>
    </source>
</evidence>
<name>A0A097SPP5_9NOCA</name>
<dbReference type="InterPro" id="IPR035965">
    <property type="entry name" value="PAS-like_dom_sf"/>
</dbReference>
<dbReference type="SMART" id="SM00387">
    <property type="entry name" value="HATPase_c"/>
    <property type="match status" value="1"/>
</dbReference>
<evidence type="ECO:0000256" key="5">
    <source>
        <dbReference type="ARBA" id="ARBA00022679"/>
    </source>
</evidence>
<comment type="catalytic activity">
    <reaction evidence="1">
        <text>ATP + protein L-histidine = ADP + protein N-phospho-L-histidine.</text>
        <dbReference type="EC" id="2.7.13.3"/>
    </reaction>
</comment>
<dbReference type="SUPFAM" id="SSF47384">
    <property type="entry name" value="Homodimeric domain of signal transducing histidine kinase"/>
    <property type="match status" value="1"/>
</dbReference>
<dbReference type="InterPro" id="IPR000014">
    <property type="entry name" value="PAS"/>
</dbReference>
<dbReference type="NCBIfam" id="TIGR00229">
    <property type="entry name" value="sensory_box"/>
    <property type="match status" value="1"/>
</dbReference>
<feature type="domain" description="Histidine kinase" evidence="9">
    <location>
        <begin position="348"/>
        <end position="566"/>
    </location>
</feature>
<dbReference type="InterPro" id="IPR036097">
    <property type="entry name" value="HisK_dim/P_sf"/>
</dbReference>
<evidence type="ECO:0000256" key="1">
    <source>
        <dbReference type="ARBA" id="ARBA00000085"/>
    </source>
</evidence>
<dbReference type="Gene3D" id="3.30.450.40">
    <property type="match status" value="1"/>
</dbReference>
<evidence type="ECO:0000256" key="3">
    <source>
        <dbReference type="ARBA" id="ARBA00012438"/>
    </source>
</evidence>
<feature type="coiled-coil region" evidence="8">
    <location>
        <begin position="309"/>
        <end position="341"/>
    </location>
</feature>
<dbReference type="CDD" id="cd00075">
    <property type="entry name" value="HATPase"/>
    <property type="match status" value="1"/>
</dbReference>
<dbReference type="SUPFAM" id="SSF55785">
    <property type="entry name" value="PYP-like sensor domain (PAS domain)"/>
    <property type="match status" value="1"/>
</dbReference>
<comment type="subcellular location">
    <subcellularLocation>
        <location evidence="2">Cell membrane</location>
    </subcellularLocation>
</comment>
<dbReference type="GO" id="GO:0005886">
    <property type="term" value="C:plasma membrane"/>
    <property type="evidence" value="ECO:0007669"/>
    <property type="project" value="UniProtKB-SubCell"/>
</dbReference>
<evidence type="ECO:0000256" key="6">
    <source>
        <dbReference type="ARBA" id="ARBA00022777"/>
    </source>
</evidence>
<keyword evidence="8" id="KW-0175">Coiled coil</keyword>
<dbReference type="SUPFAM" id="SSF55874">
    <property type="entry name" value="ATPase domain of HSP90 chaperone/DNA topoisomerase II/histidine kinase"/>
    <property type="match status" value="1"/>
</dbReference>
<dbReference type="PROSITE" id="PS50109">
    <property type="entry name" value="HIS_KIN"/>
    <property type="match status" value="1"/>
</dbReference>
<keyword evidence="5" id="KW-0808">Transferase</keyword>
<dbReference type="InterPro" id="IPR036890">
    <property type="entry name" value="HATPase_C_sf"/>
</dbReference>
<keyword evidence="6" id="KW-0418">Kinase</keyword>
<dbReference type="InterPro" id="IPR005467">
    <property type="entry name" value="His_kinase_dom"/>
</dbReference>
<dbReference type="PANTHER" id="PTHR43711:SF31">
    <property type="entry name" value="HISTIDINE KINASE"/>
    <property type="match status" value="1"/>
</dbReference>
<evidence type="ECO:0000256" key="4">
    <source>
        <dbReference type="ARBA" id="ARBA00022553"/>
    </source>
</evidence>
<keyword evidence="7" id="KW-0902">Two-component regulatory system</keyword>
<reference evidence="11" key="1">
    <citation type="submission" date="2014-03" db="EMBL/GenBank/DDBJ databases">
        <authorList>
            <person name="Zhang G."/>
            <person name="Zhu L."/>
            <person name="Fang P."/>
        </authorList>
    </citation>
    <scope>NUCLEOTIDE SEQUENCE</scope>
    <source>
        <strain evidence="11">NS1</strain>
        <plasmid evidence="11">pNSL1</plasmid>
    </source>
</reference>
<dbReference type="Gene3D" id="3.30.450.20">
    <property type="entry name" value="PAS domain"/>
    <property type="match status" value="1"/>
</dbReference>
<dbReference type="SMART" id="SM00065">
    <property type="entry name" value="GAF"/>
    <property type="match status" value="1"/>
</dbReference>
<dbReference type="InterPro" id="IPR050736">
    <property type="entry name" value="Sensor_HK_Regulatory"/>
</dbReference>
<dbReference type="PANTHER" id="PTHR43711">
    <property type="entry name" value="TWO-COMPONENT HISTIDINE KINASE"/>
    <property type="match status" value="1"/>
</dbReference>
<dbReference type="InterPro" id="IPR003594">
    <property type="entry name" value="HATPase_dom"/>
</dbReference>
<dbReference type="InterPro" id="IPR004358">
    <property type="entry name" value="Sig_transdc_His_kin-like_C"/>
</dbReference>
<dbReference type="Pfam" id="PF02518">
    <property type="entry name" value="HATPase_c"/>
    <property type="match status" value="1"/>
</dbReference>
<dbReference type="InterPro" id="IPR029016">
    <property type="entry name" value="GAF-like_dom_sf"/>
</dbReference>
<protein>
    <recommendedName>
        <fullName evidence="3">histidine kinase</fullName>
        <ecNumber evidence="3">2.7.13.3</ecNumber>
    </recommendedName>
</protein>